<dbReference type="Proteomes" id="UP000289792">
    <property type="component" value="Unassembled WGS sequence"/>
</dbReference>
<reference evidence="1 2" key="1">
    <citation type="submission" date="2019-01" db="EMBL/GenBank/DDBJ databases">
        <title>Genome sequence of the Antarctic species Gelidibacter gilvus ACAM 158(T).</title>
        <authorList>
            <person name="Bowman J.P."/>
        </authorList>
    </citation>
    <scope>NUCLEOTIDE SEQUENCE [LARGE SCALE GENOMIC DNA]</scope>
    <source>
        <strain evidence="1 2">IC158</strain>
    </source>
</reference>
<gene>
    <name evidence="1" type="ORF">ESZ48_19075</name>
</gene>
<dbReference type="EMBL" id="SDDZ01000026">
    <property type="protein sequence ID" value="RXJ43730.1"/>
    <property type="molecule type" value="Genomic_DNA"/>
</dbReference>
<evidence type="ECO:0000313" key="1">
    <source>
        <dbReference type="EMBL" id="RXJ43730.1"/>
    </source>
</evidence>
<dbReference type="RefSeq" id="WP_129019096.1">
    <property type="nucleotide sequence ID" value="NZ_SDDZ01000026.1"/>
</dbReference>
<accession>A0A4Q0XBS0</accession>
<sequence length="60" mass="6820">MENGDLEVLCCFCGQDSTFNKAIEITIECDKKTKDVQAVYAHSKCLDKVLHKDVPRIFDL</sequence>
<protein>
    <submittedName>
        <fullName evidence="1">Uncharacterized protein</fullName>
    </submittedName>
</protein>
<dbReference type="AlphaFoldDB" id="A0A4Q0XBS0"/>
<dbReference type="OrthoDB" id="1448492at2"/>
<comment type="caution">
    <text evidence="1">The sequence shown here is derived from an EMBL/GenBank/DDBJ whole genome shotgun (WGS) entry which is preliminary data.</text>
</comment>
<keyword evidence="2" id="KW-1185">Reference proteome</keyword>
<proteinExistence type="predicted"/>
<name>A0A4Q0XBS0_9FLAO</name>
<evidence type="ECO:0000313" key="2">
    <source>
        <dbReference type="Proteomes" id="UP000289792"/>
    </source>
</evidence>
<organism evidence="1 2">
    <name type="scientific">Gelidibacter gilvus</name>
    <dbReference type="NCBI Taxonomy" id="59602"/>
    <lineage>
        <taxon>Bacteria</taxon>
        <taxon>Pseudomonadati</taxon>
        <taxon>Bacteroidota</taxon>
        <taxon>Flavobacteriia</taxon>
        <taxon>Flavobacteriales</taxon>
        <taxon>Flavobacteriaceae</taxon>
        <taxon>Gelidibacter</taxon>
    </lineage>
</organism>